<evidence type="ECO:0000256" key="5">
    <source>
        <dbReference type="ARBA" id="ARBA00076752"/>
    </source>
</evidence>
<feature type="binding site" evidence="7">
    <location>
        <position position="295"/>
    </location>
    <ligand>
        <name>Zn(2+)</name>
        <dbReference type="ChEBI" id="CHEBI:29105"/>
    </ligand>
</feature>
<organism evidence="9 10">
    <name type="scientific">Harryflintia acetispora</name>
    <dbReference type="NCBI Taxonomy" id="1849041"/>
    <lineage>
        <taxon>Bacteria</taxon>
        <taxon>Bacillati</taxon>
        <taxon>Bacillota</taxon>
        <taxon>Clostridia</taxon>
        <taxon>Eubacteriales</taxon>
        <taxon>Oscillospiraceae</taxon>
        <taxon>Harryflintia</taxon>
    </lineage>
</organism>
<evidence type="ECO:0000256" key="3">
    <source>
        <dbReference type="ARBA" id="ARBA00022723"/>
    </source>
</evidence>
<name>A0A9X8UHZ7_9FIRM</name>
<dbReference type="SUPFAM" id="SSF82282">
    <property type="entry name" value="Homocysteine S-methyltransferase"/>
    <property type="match status" value="1"/>
</dbReference>
<evidence type="ECO:0000256" key="6">
    <source>
        <dbReference type="PIRSR" id="PIRSR037505-2"/>
    </source>
</evidence>
<dbReference type="GO" id="GO:0009086">
    <property type="term" value="P:methionine biosynthetic process"/>
    <property type="evidence" value="ECO:0007669"/>
    <property type="project" value="InterPro"/>
</dbReference>
<evidence type="ECO:0000256" key="2">
    <source>
        <dbReference type="ARBA" id="ARBA00022679"/>
    </source>
</evidence>
<dbReference type="GO" id="GO:0008270">
    <property type="term" value="F:zinc ion binding"/>
    <property type="evidence" value="ECO:0007669"/>
    <property type="project" value="InterPro"/>
</dbReference>
<evidence type="ECO:0000256" key="7">
    <source>
        <dbReference type="PROSITE-ProRule" id="PRU00333"/>
    </source>
</evidence>
<dbReference type="GO" id="GO:0033528">
    <property type="term" value="P:S-methylmethionine cycle"/>
    <property type="evidence" value="ECO:0007669"/>
    <property type="project" value="TreeGrafter"/>
</dbReference>
<dbReference type="Proteomes" id="UP000294682">
    <property type="component" value="Unassembled WGS sequence"/>
</dbReference>
<dbReference type="PANTHER" id="PTHR46015">
    <property type="entry name" value="ZGC:172121"/>
    <property type="match status" value="1"/>
</dbReference>
<comment type="cofactor">
    <cofactor evidence="6">
        <name>Zn(2+)</name>
        <dbReference type="ChEBI" id="CHEBI:29105"/>
    </cofactor>
    <text evidence="6">Binds 1 zinc ion per subunit.</text>
</comment>
<dbReference type="InterPro" id="IPR003726">
    <property type="entry name" value="HCY_dom"/>
</dbReference>
<dbReference type="Pfam" id="PF02574">
    <property type="entry name" value="S-methyl_trans"/>
    <property type="match status" value="1"/>
</dbReference>
<dbReference type="PANTHER" id="PTHR46015:SF1">
    <property type="entry name" value="HOMOCYSTEINE S-METHYLTRANSFERASE-LIKE ISOFORM 1"/>
    <property type="match status" value="1"/>
</dbReference>
<gene>
    <name evidence="9" type="ORF">EDD78_11430</name>
</gene>
<keyword evidence="10" id="KW-1185">Reference proteome</keyword>
<evidence type="ECO:0000313" key="9">
    <source>
        <dbReference type="EMBL" id="TCL41325.1"/>
    </source>
</evidence>
<evidence type="ECO:0000259" key="8">
    <source>
        <dbReference type="PROSITE" id="PS50970"/>
    </source>
</evidence>
<sequence length="314" mass="33954">MDLIQKVLAVHDLLILDGAMATELERRGADIKDALWSAKVLIENPAAIEGVHYDYFVAGADCAMTASYQATIEGFIKRGCSPEQARQLIRDSVTLAQKARERFLADHSLSPSRPQPLIVAAIGPYGAYLADGSEYRGNYQMSEAQLVDFHRERAALLLDAGADILAFETIPSLLEAKAIVHLMEEFPNACYWISFSCNSGDTICEGTPIGECAKFLDGCGQLGAIGINCTPPDFVPSLISKVRAESGKPIAVYPNSGEEYDPVTKTWRGCASAEDFAARAKEWRACGARIIGGCCRTTPEDIAAVARWARGEGN</sequence>
<dbReference type="RefSeq" id="WP_132085227.1">
    <property type="nucleotide sequence ID" value="NZ_SLUK01000014.1"/>
</dbReference>
<dbReference type="NCBIfam" id="NF007020">
    <property type="entry name" value="PRK09485.1"/>
    <property type="match status" value="1"/>
</dbReference>
<dbReference type="PROSITE" id="PS50970">
    <property type="entry name" value="HCY"/>
    <property type="match status" value="1"/>
</dbReference>
<accession>A0A9X8UHZ7</accession>
<dbReference type="GO" id="GO:0008898">
    <property type="term" value="F:S-adenosylmethionine-homocysteine S-methyltransferase activity"/>
    <property type="evidence" value="ECO:0007669"/>
    <property type="project" value="TreeGrafter"/>
</dbReference>
<dbReference type="AlphaFoldDB" id="A0A9X8UHZ7"/>
<feature type="binding site" evidence="6 7">
    <location>
        <position position="229"/>
    </location>
    <ligand>
        <name>Zn(2+)</name>
        <dbReference type="ChEBI" id="CHEBI:29105"/>
    </ligand>
</feature>
<evidence type="ECO:0000256" key="1">
    <source>
        <dbReference type="ARBA" id="ARBA00022603"/>
    </source>
</evidence>
<dbReference type="InterPro" id="IPR051486">
    <property type="entry name" value="Hcy_S-methyltransferase"/>
</dbReference>
<evidence type="ECO:0000256" key="4">
    <source>
        <dbReference type="ARBA" id="ARBA00022833"/>
    </source>
</evidence>
<keyword evidence="4 6" id="KW-0862">Zinc</keyword>
<dbReference type="InterPro" id="IPR036589">
    <property type="entry name" value="HCY_dom_sf"/>
</dbReference>
<feature type="binding site" evidence="7">
    <location>
        <position position="294"/>
    </location>
    <ligand>
        <name>Zn(2+)</name>
        <dbReference type="ChEBI" id="CHEBI:29105"/>
    </ligand>
</feature>
<proteinExistence type="predicted"/>
<dbReference type="EMBL" id="SLUK01000014">
    <property type="protein sequence ID" value="TCL41325.1"/>
    <property type="molecule type" value="Genomic_DNA"/>
</dbReference>
<dbReference type="Gene3D" id="3.20.20.330">
    <property type="entry name" value="Homocysteine-binding-like domain"/>
    <property type="match status" value="1"/>
</dbReference>
<comment type="caution">
    <text evidence="9">The sequence shown here is derived from an EMBL/GenBank/DDBJ whole genome shotgun (WGS) entry which is preliminary data.</text>
</comment>
<evidence type="ECO:0000313" key="10">
    <source>
        <dbReference type="Proteomes" id="UP000294682"/>
    </source>
</evidence>
<keyword evidence="2 7" id="KW-0808">Transferase</keyword>
<protein>
    <recommendedName>
        <fullName evidence="5">S-methylmethionine:homocysteine methyltransferase</fullName>
    </recommendedName>
</protein>
<reference evidence="9 10" key="1">
    <citation type="submission" date="2019-03" db="EMBL/GenBank/DDBJ databases">
        <title>Genomic Encyclopedia of Type Strains, Phase IV (KMG-IV): sequencing the most valuable type-strain genomes for metagenomic binning, comparative biology and taxonomic classification.</title>
        <authorList>
            <person name="Goeker M."/>
        </authorList>
    </citation>
    <scope>NUCLEOTIDE SEQUENCE [LARGE SCALE GENOMIC DNA]</scope>
    <source>
        <strain evidence="9 10">DSM 100433</strain>
    </source>
</reference>
<keyword evidence="3 6" id="KW-0479">Metal-binding</keyword>
<keyword evidence="1 7" id="KW-0489">Methyltransferase</keyword>
<dbReference type="InterPro" id="IPR017226">
    <property type="entry name" value="BHMT-like"/>
</dbReference>
<feature type="domain" description="Hcy-binding" evidence="8">
    <location>
        <begin position="2"/>
        <end position="309"/>
    </location>
</feature>
<dbReference type="FunFam" id="3.20.20.330:FF:000002">
    <property type="entry name" value="Homocysteine S-methyltransferase"/>
    <property type="match status" value="1"/>
</dbReference>
<dbReference type="PIRSF" id="PIRSF037505">
    <property type="entry name" value="Betaine_HMT"/>
    <property type="match status" value="1"/>
</dbReference>
<dbReference type="GO" id="GO:0032259">
    <property type="term" value="P:methylation"/>
    <property type="evidence" value="ECO:0007669"/>
    <property type="project" value="UniProtKB-KW"/>
</dbReference>